<proteinExistence type="predicted"/>
<organism evidence="1 2">
    <name type="scientific">Cochliobolus sativus</name>
    <name type="common">Common root rot and spot blotch fungus</name>
    <name type="synonym">Bipolaris sorokiniana</name>
    <dbReference type="NCBI Taxonomy" id="45130"/>
    <lineage>
        <taxon>Eukaryota</taxon>
        <taxon>Fungi</taxon>
        <taxon>Dikarya</taxon>
        <taxon>Ascomycota</taxon>
        <taxon>Pezizomycotina</taxon>
        <taxon>Dothideomycetes</taxon>
        <taxon>Pleosporomycetidae</taxon>
        <taxon>Pleosporales</taxon>
        <taxon>Pleosporineae</taxon>
        <taxon>Pleosporaceae</taxon>
        <taxon>Bipolaris</taxon>
    </lineage>
</organism>
<protein>
    <submittedName>
        <fullName evidence="1">Uncharacterized protein</fullName>
    </submittedName>
</protein>
<reference evidence="1" key="1">
    <citation type="submission" date="2019-11" db="EMBL/GenBank/DDBJ databases">
        <title>Bipolaris sorokiniana Genome sequencing.</title>
        <authorList>
            <person name="Wang H."/>
        </authorList>
    </citation>
    <scope>NUCLEOTIDE SEQUENCE</scope>
</reference>
<dbReference type="Proteomes" id="UP000624244">
    <property type="component" value="Unassembled WGS sequence"/>
</dbReference>
<dbReference type="EMBL" id="WNKQ01000025">
    <property type="protein sequence ID" value="KAF5844238.1"/>
    <property type="molecule type" value="Genomic_DNA"/>
</dbReference>
<comment type="caution">
    <text evidence="1">The sequence shown here is derived from an EMBL/GenBank/DDBJ whole genome shotgun (WGS) entry which is preliminary data.</text>
</comment>
<evidence type="ECO:0000313" key="2">
    <source>
        <dbReference type="Proteomes" id="UP000624244"/>
    </source>
</evidence>
<name>A0A8H5Z676_COCSA</name>
<gene>
    <name evidence="1" type="ORF">GGP41_002848</name>
</gene>
<sequence>MSVYGGSVLNWTSVTGCVGIPNLQLKMINDPEREDAIGTIYNEAEPPSRLRLMIGTYKNQTICEVRTEYVQAQIRCSRAADNADLACFVERMRHDPSFAGSGNLMALDIGLNYTILQQIPWTFASSHPGEPSILEMWLKDPTTAFNTDEFLNIGNVEFWYKDISLGLFADRLAMVLNTHLRASLQMSYIVGSDGLALKNESQSWAQANVCVIS</sequence>
<evidence type="ECO:0000313" key="1">
    <source>
        <dbReference type="EMBL" id="KAF5844238.1"/>
    </source>
</evidence>
<accession>A0A8H5Z676</accession>
<dbReference type="AlphaFoldDB" id="A0A8H5Z676"/>